<accession>A0A7D5D732</accession>
<name>A0A7D5D732_9PSED</name>
<protein>
    <recommendedName>
        <fullName evidence="4">DUF1311 domain-containing protein</fullName>
    </recommendedName>
</protein>
<keyword evidence="3" id="KW-1185">Reference proteome</keyword>
<evidence type="ECO:0008006" key="4">
    <source>
        <dbReference type="Google" id="ProtNLM"/>
    </source>
</evidence>
<dbReference type="RefSeq" id="WP_158154054.1">
    <property type="nucleotide sequence ID" value="NZ_CP056030.1"/>
</dbReference>
<evidence type="ECO:0000313" key="3">
    <source>
        <dbReference type="Proteomes" id="UP000509568"/>
    </source>
</evidence>
<sequence>MKYAAMVAALLACSLASGAPLTRMDELNLKCEKEKTSLFRDNNGTPSCDHIARIQRDYEARTAALTADLRKRCNQEQTSLFRDNNGTPSCERLAQALRDRASGPVGDSFHYSPERGKYCYFNEADEPTSCP</sequence>
<dbReference type="EMBL" id="CP056030">
    <property type="protein sequence ID" value="QKZ05034.1"/>
    <property type="molecule type" value="Genomic_DNA"/>
</dbReference>
<dbReference type="AlphaFoldDB" id="A0A7D5D732"/>
<gene>
    <name evidence="2" type="ORF">HWQ56_15060</name>
</gene>
<feature type="chain" id="PRO_5028911360" description="DUF1311 domain-containing protein" evidence="1">
    <location>
        <begin position="19"/>
        <end position="131"/>
    </location>
</feature>
<proteinExistence type="predicted"/>
<feature type="signal peptide" evidence="1">
    <location>
        <begin position="1"/>
        <end position="18"/>
    </location>
</feature>
<reference evidence="2 3" key="1">
    <citation type="submission" date="2020-06" db="EMBL/GenBank/DDBJ databases">
        <title>Pseudomonas eucalypticola sp. nov., an endophyte of Eucalyptus dunnii leaves with biocontrol ability of eucalyptus leaf blight.</title>
        <authorList>
            <person name="Liu Y."/>
            <person name="Song Z."/>
            <person name="Zeng H."/>
            <person name="Lu M."/>
            <person name="Wang X."/>
            <person name="Lian X."/>
            <person name="Zhang Q."/>
        </authorList>
    </citation>
    <scope>NUCLEOTIDE SEQUENCE [LARGE SCALE GENOMIC DNA]</scope>
    <source>
        <strain evidence="2 3">NP-1</strain>
    </source>
</reference>
<keyword evidence="1" id="KW-0732">Signal</keyword>
<evidence type="ECO:0000256" key="1">
    <source>
        <dbReference type="SAM" id="SignalP"/>
    </source>
</evidence>
<dbReference type="KEGG" id="pez:HWQ56_15060"/>
<evidence type="ECO:0000313" key="2">
    <source>
        <dbReference type="EMBL" id="QKZ05034.1"/>
    </source>
</evidence>
<organism evidence="2 3">
    <name type="scientific">Pseudomonas eucalypticola</name>
    <dbReference type="NCBI Taxonomy" id="2599595"/>
    <lineage>
        <taxon>Bacteria</taxon>
        <taxon>Pseudomonadati</taxon>
        <taxon>Pseudomonadota</taxon>
        <taxon>Gammaproteobacteria</taxon>
        <taxon>Pseudomonadales</taxon>
        <taxon>Pseudomonadaceae</taxon>
        <taxon>Pseudomonas</taxon>
    </lineage>
</organism>
<dbReference type="Proteomes" id="UP000509568">
    <property type="component" value="Chromosome"/>
</dbReference>